<feature type="domain" description="Beta-lactamase-related" evidence="1">
    <location>
        <begin position="16"/>
        <end position="329"/>
    </location>
</feature>
<dbReference type="EMBL" id="CAFBOR010000011">
    <property type="protein sequence ID" value="CAB4977596.1"/>
    <property type="molecule type" value="Genomic_DNA"/>
</dbReference>
<name>A0A6J6V7T9_9ZZZZ</name>
<dbReference type="PANTHER" id="PTHR43283">
    <property type="entry name" value="BETA-LACTAMASE-RELATED"/>
    <property type="match status" value="1"/>
</dbReference>
<evidence type="ECO:0000313" key="5">
    <source>
        <dbReference type="EMBL" id="CAB4856440.1"/>
    </source>
</evidence>
<dbReference type="InterPro" id="IPR001466">
    <property type="entry name" value="Beta-lactam-related"/>
</dbReference>
<organism evidence="3">
    <name type="scientific">freshwater metagenome</name>
    <dbReference type="NCBI Taxonomy" id="449393"/>
    <lineage>
        <taxon>unclassified sequences</taxon>
        <taxon>metagenomes</taxon>
        <taxon>ecological metagenomes</taxon>
    </lineage>
</organism>
<evidence type="ECO:0000313" key="6">
    <source>
        <dbReference type="EMBL" id="CAB4977596.1"/>
    </source>
</evidence>
<evidence type="ECO:0000313" key="7">
    <source>
        <dbReference type="EMBL" id="CAB5005290.1"/>
    </source>
</evidence>
<dbReference type="AlphaFoldDB" id="A0A6J6V7T9"/>
<dbReference type="PANTHER" id="PTHR43283:SF3">
    <property type="entry name" value="BETA-LACTAMASE FAMILY PROTEIN (AFU_ORTHOLOGUE AFUA_5G07500)"/>
    <property type="match status" value="1"/>
</dbReference>
<dbReference type="Gene3D" id="3.40.710.10">
    <property type="entry name" value="DD-peptidase/beta-lactamase superfamily"/>
    <property type="match status" value="1"/>
</dbReference>
<dbReference type="Pfam" id="PF00144">
    <property type="entry name" value="Beta-lactamase"/>
    <property type="match status" value="1"/>
</dbReference>
<dbReference type="EMBL" id="CAFAAH010000009">
    <property type="protein sequence ID" value="CAB4787527.1"/>
    <property type="molecule type" value="Genomic_DNA"/>
</dbReference>
<dbReference type="EMBL" id="CAEZZU010000001">
    <property type="protein sequence ID" value="CAB4766557.1"/>
    <property type="molecule type" value="Genomic_DNA"/>
</dbReference>
<accession>A0A6J6V7T9</accession>
<dbReference type="SUPFAM" id="SSF56601">
    <property type="entry name" value="beta-lactamase/transpeptidase-like"/>
    <property type="match status" value="1"/>
</dbReference>
<evidence type="ECO:0000313" key="4">
    <source>
        <dbReference type="EMBL" id="CAB4787527.1"/>
    </source>
</evidence>
<dbReference type="EMBL" id="CAFBLK010000015">
    <property type="protein sequence ID" value="CAB4856440.1"/>
    <property type="molecule type" value="Genomic_DNA"/>
</dbReference>
<evidence type="ECO:0000259" key="1">
    <source>
        <dbReference type="Pfam" id="PF00144"/>
    </source>
</evidence>
<evidence type="ECO:0000313" key="2">
    <source>
        <dbReference type="EMBL" id="CAB4645545.1"/>
    </source>
</evidence>
<sequence length="361" mass="39226">MTDQFVELLEKELRSGLFTGAQLFISHLGAVVCDVAVGESVPGTEISTSTYFNLHCATKPIVAMTTARCLEERGLDETARVSSLVHIGTSDLTIRDLCSHQAGLREPAAFEYHTASMWSRLQMLAPEKLLATGAVGKSEYSEIASWFLLKCVIETLTERSADDVIAEDLALLCDGDIWFSASSDDRERIDRVGCYVDLATGLPLLHDRISRFWAPAPPAAEGGFASISGLGRWYASVHRALKGEEVSGLPSPAMVRRWTDTHRKDKNDPVLGRTCDFALGFMSNLNTHRFGTRPSLGAFGHSGFLGNSFAWADPDCDLVVAAFRNGITGDPRKNVEQIRPILVAQIYDELGLTASGASDGV</sequence>
<evidence type="ECO:0000313" key="3">
    <source>
        <dbReference type="EMBL" id="CAB4766557.1"/>
    </source>
</evidence>
<dbReference type="InterPro" id="IPR050789">
    <property type="entry name" value="Diverse_Enzym_Activities"/>
</dbReference>
<dbReference type="EMBL" id="CAFBPF010000034">
    <property type="protein sequence ID" value="CAB5005290.1"/>
    <property type="molecule type" value="Genomic_DNA"/>
</dbReference>
<dbReference type="InterPro" id="IPR012338">
    <property type="entry name" value="Beta-lactam/transpept-like"/>
</dbReference>
<protein>
    <submittedName>
        <fullName evidence="3">Unannotated protein</fullName>
    </submittedName>
</protein>
<proteinExistence type="predicted"/>
<dbReference type="EMBL" id="CAEZWM010000004">
    <property type="protein sequence ID" value="CAB4645545.1"/>
    <property type="molecule type" value="Genomic_DNA"/>
</dbReference>
<gene>
    <name evidence="2" type="ORF">UFOPK2242_00099</name>
    <name evidence="3" type="ORF">UFOPK2925_00004</name>
    <name evidence="4" type="ORF">UFOPK2996_00179</name>
    <name evidence="5" type="ORF">UFOPK3317_00158</name>
    <name evidence="6" type="ORF">UFOPK3974_00169</name>
    <name evidence="7" type="ORF">UFOPK4071_00417</name>
</gene>
<reference evidence="3" key="1">
    <citation type="submission" date="2020-05" db="EMBL/GenBank/DDBJ databases">
        <authorList>
            <person name="Chiriac C."/>
            <person name="Salcher M."/>
            <person name="Ghai R."/>
            <person name="Kavagutti S V."/>
        </authorList>
    </citation>
    <scope>NUCLEOTIDE SEQUENCE</scope>
</reference>